<organism evidence="3 4">
    <name type="scientific">Ascodesmis nigricans</name>
    <dbReference type="NCBI Taxonomy" id="341454"/>
    <lineage>
        <taxon>Eukaryota</taxon>
        <taxon>Fungi</taxon>
        <taxon>Dikarya</taxon>
        <taxon>Ascomycota</taxon>
        <taxon>Pezizomycotina</taxon>
        <taxon>Pezizomycetes</taxon>
        <taxon>Pezizales</taxon>
        <taxon>Ascodesmidaceae</taxon>
        <taxon>Ascodesmis</taxon>
    </lineage>
</organism>
<feature type="region of interest" description="Disordered" evidence="1">
    <location>
        <begin position="213"/>
        <end position="260"/>
    </location>
</feature>
<accession>A0A4V3SHM6</accession>
<proteinExistence type="predicted"/>
<name>A0A4V3SHM6_9PEZI</name>
<gene>
    <name evidence="3" type="ORF">EX30DRAFT_367137</name>
</gene>
<feature type="transmembrane region" description="Helical" evidence="2">
    <location>
        <begin position="12"/>
        <end position="37"/>
    </location>
</feature>
<keyword evidence="2" id="KW-0472">Membrane</keyword>
<dbReference type="Proteomes" id="UP000298138">
    <property type="component" value="Unassembled WGS sequence"/>
</dbReference>
<feature type="transmembrane region" description="Helical" evidence="2">
    <location>
        <begin position="49"/>
        <end position="69"/>
    </location>
</feature>
<dbReference type="AlphaFoldDB" id="A0A4V3SHM6"/>
<evidence type="ECO:0000313" key="4">
    <source>
        <dbReference type="Proteomes" id="UP000298138"/>
    </source>
</evidence>
<feature type="transmembrane region" description="Helical" evidence="2">
    <location>
        <begin position="81"/>
        <end position="99"/>
    </location>
</feature>
<dbReference type="EMBL" id="ML220166">
    <property type="protein sequence ID" value="TGZ76774.1"/>
    <property type="molecule type" value="Genomic_DNA"/>
</dbReference>
<keyword evidence="2" id="KW-0812">Transmembrane</keyword>
<evidence type="ECO:0000256" key="1">
    <source>
        <dbReference type="SAM" id="MobiDB-lite"/>
    </source>
</evidence>
<evidence type="ECO:0000313" key="3">
    <source>
        <dbReference type="EMBL" id="TGZ76774.1"/>
    </source>
</evidence>
<evidence type="ECO:0000256" key="2">
    <source>
        <dbReference type="SAM" id="Phobius"/>
    </source>
</evidence>
<sequence length="285" mass="30532">MAIRASRTGRAFSILRILQLAMLLTMLGLLAIYGVHLSRLSPPSMPMEFLFALTSSIFITLSVAVTFTLHHFSHAPYLSSLLLSLPTTAFLLASTILLLPRETCPSLSPLPSASPSLGYFPALAPIPSKSAIRLAFPFPPDARSHTAWLLRVRSTCVQMTAAGSLAAGVSGLEVVVAVMAGVLWRRVRRVPGVEREREWRVEVGSVGGGLEEEVRTGAGKRPGGFERVRTSDSGVGEEGDGGYGHGGEAGREGVTSGEWEDVDWERNVGGYYGASTQRTPPVQMI</sequence>
<keyword evidence="2" id="KW-1133">Transmembrane helix</keyword>
<evidence type="ECO:0008006" key="5">
    <source>
        <dbReference type="Google" id="ProtNLM"/>
    </source>
</evidence>
<keyword evidence="4" id="KW-1185">Reference proteome</keyword>
<reference evidence="3 4" key="1">
    <citation type="submission" date="2019-04" db="EMBL/GenBank/DDBJ databases">
        <title>Comparative genomics and transcriptomics to analyze fruiting body development in filamentous ascomycetes.</title>
        <authorList>
            <consortium name="DOE Joint Genome Institute"/>
            <person name="Lutkenhaus R."/>
            <person name="Traeger S."/>
            <person name="Breuer J."/>
            <person name="Kuo A."/>
            <person name="Lipzen A."/>
            <person name="Pangilinan J."/>
            <person name="Dilworth D."/>
            <person name="Sandor L."/>
            <person name="Poggeler S."/>
            <person name="Barry K."/>
            <person name="Grigoriev I.V."/>
            <person name="Nowrousian M."/>
        </authorList>
    </citation>
    <scope>NUCLEOTIDE SEQUENCE [LARGE SCALE GENOMIC DNA]</scope>
    <source>
        <strain evidence="3 4">CBS 389.68</strain>
    </source>
</reference>
<dbReference type="InParanoid" id="A0A4V3SHM6"/>
<feature type="transmembrane region" description="Helical" evidence="2">
    <location>
        <begin position="161"/>
        <end position="184"/>
    </location>
</feature>
<protein>
    <recommendedName>
        <fullName evidence="5">MARVEL domain-containing protein</fullName>
    </recommendedName>
</protein>